<dbReference type="AlphaFoldDB" id="A0ABD6A6S9"/>
<dbReference type="EMBL" id="JBHTBF010000001">
    <property type="protein sequence ID" value="MFC7316041.1"/>
    <property type="molecule type" value="Genomic_DNA"/>
</dbReference>
<evidence type="ECO:0000256" key="1">
    <source>
        <dbReference type="ARBA" id="ARBA00022722"/>
    </source>
</evidence>
<keyword evidence="7 9" id="KW-0051">Antiviral defense</keyword>
<keyword evidence="5 9" id="KW-0408">Iron</keyword>
<comment type="cofactor">
    <cofactor evidence="9">
        <name>iron-sulfur cluster</name>
        <dbReference type="ChEBI" id="CHEBI:30408"/>
    </cofactor>
</comment>
<evidence type="ECO:0000259" key="10">
    <source>
        <dbReference type="Pfam" id="PF01930"/>
    </source>
</evidence>
<comment type="caution">
    <text evidence="11">The sequence shown here is derived from an EMBL/GenBank/DDBJ whole genome shotgun (WGS) entry which is preliminary data.</text>
</comment>
<dbReference type="GO" id="GO:0004527">
    <property type="term" value="F:exonuclease activity"/>
    <property type="evidence" value="ECO:0007669"/>
    <property type="project" value="UniProtKB-KW"/>
</dbReference>
<dbReference type="RefSeq" id="WP_276305438.1">
    <property type="nucleotide sequence ID" value="NZ_CP119992.1"/>
</dbReference>
<evidence type="ECO:0000256" key="9">
    <source>
        <dbReference type="RuleBase" id="RU365022"/>
    </source>
</evidence>
<accession>A0ABD6A6S9</accession>
<dbReference type="Pfam" id="PF01930">
    <property type="entry name" value="Cas_Cas4"/>
    <property type="match status" value="1"/>
</dbReference>
<comment type="function">
    <text evidence="9">CRISPR (clustered regularly interspaced short palindromic repeat) is an adaptive immune system that provides protection against mobile genetic elements (viruses, transposable elements and conjugative plasmids). CRISPR clusters contain sequences complementary to antecedent mobile elements and target invading nucleic acids. CRISPR clusters are transcribed and processed into CRISPR RNA (crRNA).</text>
</comment>
<keyword evidence="3 9" id="KW-0378">Hydrolase</keyword>
<keyword evidence="1 9" id="KW-0540">Nuclease</keyword>
<comment type="similarity">
    <text evidence="9">Belongs to the CRISPR-associated exonuclease Cas4 family.</text>
</comment>
<feature type="domain" description="DUF83" evidence="10">
    <location>
        <begin position="32"/>
        <end position="189"/>
    </location>
</feature>
<evidence type="ECO:0000256" key="5">
    <source>
        <dbReference type="ARBA" id="ARBA00023004"/>
    </source>
</evidence>
<evidence type="ECO:0000313" key="12">
    <source>
        <dbReference type="Proteomes" id="UP001596547"/>
    </source>
</evidence>
<keyword evidence="2 9" id="KW-0479">Metal-binding</keyword>
<organism evidence="11 12">
    <name type="scientific">Halomarina halobia</name>
    <dbReference type="NCBI Taxonomy" id="3033386"/>
    <lineage>
        <taxon>Archaea</taxon>
        <taxon>Methanobacteriati</taxon>
        <taxon>Methanobacteriota</taxon>
        <taxon>Stenosarchaea group</taxon>
        <taxon>Halobacteria</taxon>
        <taxon>Halobacteriales</taxon>
        <taxon>Natronomonadaceae</taxon>
        <taxon>Halomarina</taxon>
    </lineage>
</organism>
<comment type="cofactor">
    <cofactor evidence="9">
        <name>Mg(2+)</name>
        <dbReference type="ChEBI" id="CHEBI:18420"/>
    </cofactor>
    <cofactor evidence="9">
        <name>Mn(2+)</name>
        <dbReference type="ChEBI" id="CHEBI:29035"/>
    </cofactor>
    <text evidence="9">Mg(2+) or Mn(2+) required for ssDNA cleavage activity.</text>
</comment>
<dbReference type="GO" id="GO:0051607">
    <property type="term" value="P:defense response to virus"/>
    <property type="evidence" value="ECO:0007669"/>
    <property type="project" value="UniProtKB-KW"/>
</dbReference>
<keyword evidence="4 9" id="KW-0269">Exonuclease</keyword>
<evidence type="ECO:0000256" key="8">
    <source>
        <dbReference type="ARBA" id="ARBA00023211"/>
    </source>
</evidence>
<evidence type="ECO:0000313" key="11">
    <source>
        <dbReference type="EMBL" id="MFC7316041.1"/>
    </source>
</evidence>
<dbReference type="PANTHER" id="PTHR37168:SF2">
    <property type="entry name" value="CRISPR-ASSOCIATED EXONUCLEASE CAS4"/>
    <property type="match status" value="1"/>
</dbReference>
<sequence length="189" mass="21611">MTERGASSTDDPVDRLLATARGDAVEDPFRVTGVMMQYYHVCERELWLASRNLEIDRENVNVVRGTRVDESAYADRGKRNLRFGMISLDLLDDGRVIEIKPSSSLEEPARMQLSYYLWYLDRVAGVEREGVLAHPTERQRESVELSSERVEKVERAIRGIHQVVTADSPPSAEEKPYCESCAYHDLCWC</sequence>
<dbReference type="EC" id="3.1.12.1" evidence="9"/>
<evidence type="ECO:0000256" key="6">
    <source>
        <dbReference type="ARBA" id="ARBA00023014"/>
    </source>
</evidence>
<dbReference type="GO" id="GO:0046872">
    <property type="term" value="F:metal ion binding"/>
    <property type="evidence" value="ECO:0007669"/>
    <property type="project" value="UniProtKB-KW"/>
</dbReference>
<dbReference type="PANTHER" id="PTHR37168">
    <property type="entry name" value="CRISPR-ASSOCIATED EXONUCLEASE CAS4"/>
    <property type="match status" value="1"/>
</dbReference>
<dbReference type="InterPro" id="IPR022765">
    <property type="entry name" value="Dna2/Cas4_DUF83"/>
</dbReference>
<dbReference type="Gene3D" id="3.90.320.10">
    <property type="match status" value="1"/>
</dbReference>
<keyword evidence="6 9" id="KW-0411">Iron-sulfur</keyword>
<evidence type="ECO:0000256" key="4">
    <source>
        <dbReference type="ARBA" id="ARBA00022839"/>
    </source>
</evidence>
<keyword evidence="8 9" id="KW-0464">Manganese</keyword>
<dbReference type="GeneID" id="79315020"/>
<keyword evidence="12" id="KW-1185">Reference proteome</keyword>
<evidence type="ECO:0000256" key="7">
    <source>
        <dbReference type="ARBA" id="ARBA00023118"/>
    </source>
</evidence>
<dbReference type="InterPro" id="IPR011604">
    <property type="entry name" value="PDDEXK-like_dom_sf"/>
</dbReference>
<name>A0ABD6A6S9_9EURY</name>
<evidence type="ECO:0000256" key="3">
    <source>
        <dbReference type="ARBA" id="ARBA00022801"/>
    </source>
</evidence>
<dbReference type="NCBIfam" id="TIGR00372">
    <property type="entry name" value="cas4"/>
    <property type="match status" value="1"/>
</dbReference>
<dbReference type="GO" id="GO:0051536">
    <property type="term" value="F:iron-sulfur cluster binding"/>
    <property type="evidence" value="ECO:0007669"/>
    <property type="project" value="UniProtKB-KW"/>
</dbReference>
<protein>
    <recommendedName>
        <fullName evidence="9">CRISPR-associated exonuclease Cas4</fullName>
        <ecNumber evidence="9">3.1.12.1</ecNumber>
    </recommendedName>
</protein>
<gene>
    <name evidence="11" type="primary">cas4</name>
    <name evidence="11" type="ORF">ACFQPE_04425</name>
</gene>
<reference evidence="11 12" key="1">
    <citation type="journal article" date="2019" name="Int. J. Syst. Evol. Microbiol.">
        <title>The Global Catalogue of Microorganisms (GCM) 10K type strain sequencing project: providing services to taxonomists for standard genome sequencing and annotation.</title>
        <authorList>
            <consortium name="The Broad Institute Genomics Platform"/>
            <consortium name="The Broad Institute Genome Sequencing Center for Infectious Disease"/>
            <person name="Wu L."/>
            <person name="Ma J."/>
        </authorList>
    </citation>
    <scope>NUCLEOTIDE SEQUENCE [LARGE SCALE GENOMIC DNA]</scope>
    <source>
        <strain evidence="11 12">PSR21</strain>
    </source>
</reference>
<dbReference type="Proteomes" id="UP001596547">
    <property type="component" value="Unassembled WGS sequence"/>
</dbReference>
<evidence type="ECO:0000256" key="2">
    <source>
        <dbReference type="ARBA" id="ARBA00022723"/>
    </source>
</evidence>
<dbReference type="InterPro" id="IPR013343">
    <property type="entry name" value="CRISPR-assoc_prot_Cas4"/>
</dbReference>
<proteinExistence type="inferred from homology"/>